<reference evidence="1 2" key="1">
    <citation type="submission" date="2018-03" db="EMBL/GenBank/DDBJ databases">
        <title>Genomic Encyclopedia of Archaeal and Bacterial Type Strains, Phase II (KMG-II): from individual species to whole genera.</title>
        <authorList>
            <person name="Goeker M."/>
        </authorList>
    </citation>
    <scope>NUCLEOTIDE SEQUENCE [LARGE SCALE GENOMIC DNA]</scope>
    <source>
        <strain evidence="1 2">DSM 28057</strain>
    </source>
</reference>
<dbReference type="AlphaFoldDB" id="A0A2P8EEF5"/>
<dbReference type="EMBL" id="PYGF01000001">
    <property type="protein sequence ID" value="PSL07851.1"/>
    <property type="molecule type" value="Genomic_DNA"/>
</dbReference>
<accession>A0A2P8EEF5</accession>
<dbReference type="Proteomes" id="UP000240708">
    <property type="component" value="Unassembled WGS sequence"/>
</dbReference>
<keyword evidence="2" id="KW-1185">Reference proteome</keyword>
<comment type="caution">
    <text evidence="1">The sequence shown here is derived from an EMBL/GenBank/DDBJ whole genome shotgun (WGS) entry which is preliminary data.</text>
</comment>
<protein>
    <recommendedName>
        <fullName evidence="3">6-phosphogluconate dehydrogenase</fullName>
    </recommendedName>
</protein>
<evidence type="ECO:0008006" key="3">
    <source>
        <dbReference type="Google" id="ProtNLM"/>
    </source>
</evidence>
<gene>
    <name evidence="1" type="ORF">CLV48_101789</name>
</gene>
<evidence type="ECO:0000313" key="2">
    <source>
        <dbReference type="Proteomes" id="UP000240708"/>
    </source>
</evidence>
<sequence>MKKFVTISIIALILILTAVTYWRYYFVFSEGVKGGTLNYFEKKGYVFKTWEGRIVQEGFQSPTAGALQSNEFRFSAKGDEVAQQLERAGGKFVELRYKEYLNPLPWRGASSFIVYEVIEIGERDRSSKSELPVNRD</sequence>
<organism evidence="1 2">
    <name type="scientific">Cecembia rubra</name>
    <dbReference type="NCBI Taxonomy" id="1485585"/>
    <lineage>
        <taxon>Bacteria</taxon>
        <taxon>Pseudomonadati</taxon>
        <taxon>Bacteroidota</taxon>
        <taxon>Cytophagia</taxon>
        <taxon>Cytophagales</taxon>
        <taxon>Cyclobacteriaceae</taxon>
        <taxon>Cecembia</taxon>
    </lineage>
</organism>
<proteinExistence type="predicted"/>
<evidence type="ECO:0000313" key="1">
    <source>
        <dbReference type="EMBL" id="PSL07851.1"/>
    </source>
</evidence>
<name>A0A2P8EEF5_9BACT</name>
<dbReference type="RefSeq" id="WP_106565889.1">
    <property type="nucleotide sequence ID" value="NZ_JAUVYL010000025.1"/>
</dbReference>
<dbReference type="OrthoDB" id="9794557at2"/>